<feature type="non-terminal residue" evidence="1">
    <location>
        <position position="1"/>
    </location>
</feature>
<accession>A0A078JZK9</accession>
<reference evidence="1" key="1">
    <citation type="journal article" date="2014" name="Science">
        <title>Plant genetics. Early allopolyploid evolution in the post-Neolithic Brassica napus oilseed genome.</title>
        <authorList>
            <person name="Chalhoub B."/>
            <person name="Denoeud F."/>
            <person name="Liu S."/>
            <person name="Parkin I.A."/>
            <person name="Tang H."/>
            <person name="Wang X."/>
            <person name="Chiquet J."/>
            <person name="Belcram H."/>
            <person name="Tong C."/>
            <person name="Samans B."/>
            <person name="Correa M."/>
            <person name="Da Silva C."/>
            <person name="Just J."/>
            <person name="Falentin C."/>
            <person name="Koh C.S."/>
            <person name="Le Clainche I."/>
            <person name="Bernard M."/>
            <person name="Bento P."/>
            <person name="Noel B."/>
            <person name="Labadie K."/>
            <person name="Alberti A."/>
            <person name="Charles M."/>
            <person name="Arnaud D."/>
            <person name="Guo H."/>
            <person name="Daviaud C."/>
            <person name="Alamery S."/>
            <person name="Jabbari K."/>
            <person name="Zhao M."/>
            <person name="Edger P.P."/>
            <person name="Chelaifa H."/>
            <person name="Tack D."/>
            <person name="Lassalle G."/>
            <person name="Mestiri I."/>
            <person name="Schnel N."/>
            <person name="Le Paslier M.C."/>
            <person name="Fan G."/>
            <person name="Renault V."/>
            <person name="Bayer P.E."/>
            <person name="Golicz A.A."/>
            <person name="Manoli S."/>
            <person name="Lee T.H."/>
            <person name="Thi V.H."/>
            <person name="Chalabi S."/>
            <person name="Hu Q."/>
            <person name="Fan C."/>
            <person name="Tollenaere R."/>
            <person name="Lu Y."/>
            <person name="Battail C."/>
            <person name="Shen J."/>
            <person name="Sidebottom C.H."/>
            <person name="Wang X."/>
            <person name="Canaguier A."/>
            <person name="Chauveau A."/>
            <person name="Berard A."/>
            <person name="Deniot G."/>
            <person name="Guan M."/>
            <person name="Liu Z."/>
            <person name="Sun F."/>
            <person name="Lim Y.P."/>
            <person name="Lyons E."/>
            <person name="Town C.D."/>
            <person name="Bancroft I."/>
            <person name="Wang X."/>
            <person name="Meng J."/>
            <person name="Ma J."/>
            <person name="Pires J.C."/>
            <person name="King G.J."/>
            <person name="Brunel D."/>
            <person name="Delourme R."/>
            <person name="Renard M."/>
            <person name="Aury J.M."/>
            <person name="Adams K.L."/>
            <person name="Batley J."/>
            <person name="Snowdon R.J."/>
            <person name="Tost J."/>
            <person name="Edwards D."/>
            <person name="Zhou Y."/>
            <person name="Hua W."/>
            <person name="Sharpe A.G."/>
            <person name="Paterson A.H."/>
            <person name="Guan C."/>
            <person name="Wincker P."/>
        </authorList>
    </citation>
    <scope>NUCLEOTIDE SEQUENCE [LARGE SCALE GENOMIC DNA]</scope>
</reference>
<dbReference type="AlphaFoldDB" id="A0A078JZK9"/>
<gene>
    <name evidence="1" type="primary">BnaAnng40020D</name>
    <name evidence="1" type="ORF">GSBRNA2T00025204001</name>
</gene>
<organism evidence="1">
    <name type="scientific">Brassica napus</name>
    <name type="common">Rape</name>
    <dbReference type="NCBI Taxonomy" id="3708"/>
    <lineage>
        <taxon>Eukaryota</taxon>
        <taxon>Viridiplantae</taxon>
        <taxon>Streptophyta</taxon>
        <taxon>Embryophyta</taxon>
        <taxon>Tracheophyta</taxon>
        <taxon>Spermatophyta</taxon>
        <taxon>Magnoliopsida</taxon>
        <taxon>eudicotyledons</taxon>
        <taxon>Gunneridae</taxon>
        <taxon>Pentapetalae</taxon>
        <taxon>rosids</taxon>
        <taxon>malvids</taxon>
        <taxon>Brassicales</taxon>
        <taxon>Brassicaceae</taxon>
        <taxon>Brassiceae</taxon>
        <taxon>Brassica</taxon>
    </lineage>
</organism>
<name>A0A078JZK9_BRANA</name>
<evidence type="ECO:0000313" key="1">
    <source>
        <dbReference type="EMBL" id="CDY72139.1"/>
    </source>
</evidence>
<reference evidence="1" key="2">
    <citation type="submission" date="2014-06" db="EMBL/GenBank/DDBJ databases">
        <authorList>
            <person name="Genoscope - CEA"/>
        </authorList>
    </citation>
    <scope>NUCLEOTIDE SEQUENCE</scope>
</reference>
<protein>
    <submittedName>
        <fullName evidence="1">BnaAnng40020D protein</fullName>
    </submittedName>
</protein>
<dbReference type="PaxDb" id="3708-A0A078JZK9"/>
<sequence length="26" mass="2807">PDPSIVKDTGDFQNVCGIILVISNMM</sequence>
<dbReference type="Gramene" id="CDY72139">
    <property type="protein sequence ID" value="CDY72139"/>
    <property type="gene ID" value="GSBRNA2T00025204001"/>
</dbReference>
<proteinExistence type="predicted"/>
<dbReference type="EMBL" id="LK049185">
    <property type="protein sequence ID" value="CDY72139.1"/>
    <property type="molecule type" value="Genomic_DNA"/>
</dbReference>